<dbReference type="SMART" id="SM00304">
    <property type="entry name" value="HAMP"/>
    <property type="match status" value="2"/>
</dbReference>
<feature type="domain" description="Methyl-accepting transducer" evidence="5">
    <location>
        <begin position="270"/>
        <end position="535"/>
    </location>
</feature>
<dbReference type="SMART" id="SM00283">
    <property type="entry name" value="MA"/>
    <property type="match status" value="1"/>
</dbReference>
<sequence length="571" mass="63038">MQIFNKSIRKKITSGFLLITLLTMILGSLAIWSILEVQKNDDKLYKENTVPLGELVMIVESYLSMQSEIKDVLIVGQMAVIDEASIEKKNSQFDKLLENYSKAASDPKEKEIINALKSYKTEYDELMGKVISLSKANKPNEARVLMYGQGGELNKKITDAYTKLMTINVNEARLTSESNAKYAQRDLLLTVVLLALSIVCSVVFGSKISNDITKPIKELENASSLMAEGDFGFQLNIDYGNRKDEIANLARNFSKMFEKISSLLKEFETAVEETTTSSDELTNEIALVSEQGININNSVNQIAAGMQETSASVEQVASSSETIATKAKELVSKALIGEEKGEEIENRAKEMKDSAVKSKKNAREIYLDKQNSIKKSIEEVKIVEEIEKMTDVISEIAGQTDLLALNAAIEAARAGEAGRGFSVVADEIRKLAEHSEEATSKIKQLIAKVNQSVDSLSTSAREILRFIDEDVTNDYDKLESTGNLYFEDALFVKELTRDFSLATSEISVSVDEIGSSIESVAAVIEESNAAAQEISLGSDETSRSLVEIANKAKEQKELAKRLREILGQFKI</sequence>
<organism evidence="7 8">
    <name type="scientific">Soehngenia longivitae</name>
    <dbReference type="NCBI Taxonomy" id="2562294"/>
    <lineage>
        <taxon>Bacteria</taxon>
        <taxon>Bacillati</taxon>
        <taxon>Bacillota</taxon>
        <taxon>Tissierellia</taxon>
        <taxon>Tissierellales</taxon>
        <taxon>Tissierellaceae</taxon>
        <taxon>Soehngenia</taxon>
    </lineage>
</organism>
<dbReference type="EMBL" id="SRIB01000008">
    <property type="protein sequence ID" value="TFZ39893.1"/>
    <property type="molecule type" value="Genomic_DNA"/>
</dbReference>
<dbReference type="Gene3D" id="1.10.287.950">
    <property type="entry name" value="Methyl-accepting chemotaxis protein"/>
    <property type="match status" value="1"/>
</dbReference>
<keyword evidence="1 3" id="KW-0807">Transducer</keyword>
<evidence type="ECO:0000259" key="6">
    <source>
        <dbReference type="PROSITE" id="PS50885"/>
    </source>
</evidence>
<name>A0A4Z0D5J8_9FIRM</name>
<dbReference type="Gene3D" id="6.10.340.10">
    <property type="match status" value="1"/>
</dbReference>
<dbReference type="PROSITE" id="PS50111">
    <property type="entry name" value="CHEMOTAXIS_TRANSDUC_2"/>
    <property type="match status" value="1"/>
</dbReference>
<reference evidence="7 8" key="1">
    <citation type="submission" date="2019-03" db="EMBL/GenBank/DDBJ databases">
        <title>Draft genome sequence data and analysis of a Fermenting Bacterium, Soehngenia longevitae strain 1933PT, isolated from petroleum reservoir in Azerbaijan.</title>
        <authorList>
            <person name="Grouzdev D.S."/>
            <person name="Bidzhieva S.K."/>
            <person name="Sokolova D.S."/>
            <person name="Tourova T.P."/>
            <person name="Poltaraus A.B."/>
            <person name="Nazina T.N."/>
        </authorList>
    </citation>
    <scope>NUCLEOTIDE SEQUENCE [LARGE SCALE GENOMIC DNA]</scope>
    <source>
        <strain evidence="7 8">1933P</strain>
    </source>
</reference>
<dbReference type="Pfam" id="PF00015">
    <property type="entry name" value="MCPsignal"/>
    <property type="match status" value="1"/>
</dbReference>
<dbReference type="PROSITE" id="PS50885">
    <property type="entry name" value="HAMP"/>
    <property type="match status" value="1"/>
</dbReference>
<dbReference type="InterPro" id="IPR024478">
    <property type="entry name" value="HlyB_4HB_MCP"/>
</dbReference>
<evidence type="ECO:0000256" key="3">
    <source>
        <dbReference type="PROSITE-ProRule" id="PRU00284"/>
    </source>
</evidence>
<dbReference type="Pfam" id="PF12729">
    <property type="entry name" value="4HB_MCP_1"/>
    <property type="match status" value="1"/>
</dbReference>
<dbReference type="PANTHER" id="PTHR32089:SF112">
    <property type="entry name" value="LYSOZYME-LIKE PROTEIN-RELATED"/>
    <property type="match status" value="1"/>
</dbReference>
<evidence type="ECO:0000259" key="5">
    <source>
        <dbReference type="PROSITE" id="PS50111"/>
    </source>
</evidence>
<dbReference type="AlphaFoldDB" id="A0A4Z0D5J8"/>
<evidence type="ECO:0000256" key="4">
    <source>
        <dbReference type="SAM" id="Phobius"/>
    </source>
</evidence>
<dbReference type="Pfam" id="PF00672">
    <property type="entry name" value="HAMP"/>
    <property type="match status" value="1"/>
</dbReference>
<comment type="caution">
    <text evidence="7">The sequence shown here is derived from an EMBL/GenBank/DDBJ whole genome shotgun (WGS) entry which is preliminary data.</text>
</comment>
<dbReference type="GO" id="GO:0007165">
    <property type="term" value="P:signal transduction"/>
    <property type="evidence" value="ECO:0007669"/>
    <property type="project" value="UniProtKB-KW"/>
</dbReference>
<feature type="transmembrane region" description="Helical" evidence="4">
    <location>
        <begin position="12"/>
        <end position="35"/>
    </location>
</feature>
<keyword evidence="8" id="KW-1185">Reference proteome</keyword>
<dbReference type="InterPro" id="IPR003660">
    <property type="entry name" value="HAMP_dom"/>
</dbReference>
<dbReference type="GO" id="GO:0004888">
    <property type="term" value="F:transmembrane signaling receptor activity"/>
    <property type="evidence" value="ECO:0007669"/>
    <property type="project" value="InterPro"/>
</dbReference>
<dbReference type="GO" id="GO:0006935">
    <property type="term" value="P:chemotaxis"/>
    <property type="evidence" value="ECO:0007669"/>
    <property type="project" value="InterPro"/>
</dbReference>
<keyword evidence="4" id="KW-0812">Transmembrane</keyword>
<keyword evidence="4" id="KW-0472">Membrane</keyword>
<gene>
    <name evidence="7" type="ORF">E4100_06420</name>
</gene>
<dbReference type="CDD" id="cd06225">
    <property type="entry name" value="HAMP"/>
    <property type="match status" value="1"/>
</dbReference>
<evidence type="ECO:0000256" key="1">
    <source>
        <dbReference type="ARBA" id="ARBA00023224"/>
    </source>
</evidence>
<dbReference type="Proteomes" id="UP000298381">
    <property type="component" value="Unassembled WGS sequence"/>
</dbReference>
<dbReference type="PRINTS" id="PR00260">
    <property type="entry name" value="CHEMTRNSDUCR"/>
</dbReference>
<dbReference type="InterPro" id="IPR004090">
    <property type="entry name" value="Chemotax_Me-accpt_rcpt"/>
</dbReference>
<proteinExistence type="inferred from homology"/>
<evidence type="ECO:0000313" key="8">
    <source>
        <dbReference type="Proteomes" id="UP000298381"/>
    </source>
</evidence>
<keyword evidence="4" id="KW-1133">Transmembrane helix</keyword>
<dbReference type="SUPFAM" id="SSF58104">
    <property type="entry name" value="Methyl-accepting chemotaxis protein (MCP) signaling domain"/>
    <property type="match status" value="1"/>
</dbReference>
<dbReference type="InterPro" id="IPR004089">
    <property type="entry name" value="MCPsignal_dom"/>
</dbReference>
<protein>
    <submittedName>
        <fullName evidence="7">Methyl-accepting chemotaxis protein</fullName>
    </submittedName>
</protein>
<evidence type="ECO:0000256" key="2">
    <source>
        <dbReference type="ARBA" id="ARBA00029447"/>
    </source>
</evidence>
<accession>A0A4Z0D5J8</accession>
<feature type="domain" description="HAMP" evidence="6">
    <location>
        <begin position="210"/>
        <end position="265"/>
    </location>
</feature>
<dbReference type="PANTHER" id="PTHR32089">
    <property type="entry name" value="METHYL-ACCEPTING CHEMOTAXIS PROTEIN MCPB"/>
    <property type="match status" value="1"/>
</dbReference>
<dbReference type="RefSeq" id="WP_135271209.1">
    <property type="nucleotide sequence ID" value="NZ_SRIB01000008.1"/>
</dbReference>
<dbReference type="GO" id="GO:0016020">
    <property type="term" value="C:membrane"/>
    <property type="evidence" value="ECO:0007669"/>
    <property type="project" value="InterPro"/>
</dbReference>
<evidence type="ECO:0000313" key="7">
    <source>
        <dbReference type="EMBL" id="TFZ39893.1"/>
    </source>
</evidence>
<comment type="similarity">
    <text evidence="2">Belongs to the methyl-accepting chemotaxis (MCP) protein family.</text>
</comment>
<dbReference type="OrthoDB" id="1705309at2"/>